<reference evidence="12 13" key="1">
    <citation type="journal article" date="2020" name="Nat. Commun.">
        <title>Donkey genomes provide new insights into domestication and selection for coat color.</title>
        <authorList>
            <person name="Wang"/>
            <person name="C."/>
            <person name="Li"/>
            <person name="H."/>
            <person name="Guo"/>
            <person name="Y."/>
            <person name="Huang"/>
            <person name="J."/>
            <person name="Sun"/>
            <person name="Y."/>
            <person name="Min"/>
            <person name="J."/>
            <person name="Wang"/>
            <person name="J."/>
            <person name="Fang"/>
            <person name="X."/>
            <person name="Zhao"/>
            <person name="Z."/>
            <person name="Wang"/>
            <person name="S."/>
            <person name="Zhang"/>
            <person name="Y."/>
            <person name="Liu"/>
            <person name="Q."/>
            <person name="Jiang"/>
            <person name="Q."/>
            <person name="Wang"/>
            <person name="X."/>
            <person name="Guo"/>
            <person name="Y."/>
            <person name="Yang"/>
            <person name="C."/>
            <person name="Wang"/>
            <person name="Y."/>
            <person name="Tian"/>
            <person name="F."/>
            <person name="Zhuang"/>
            <person name="G."/>
            <person name="Fan"/>
            <person name="Y."/>
            <person name="Gao"/>
            <person name="Q."/>
            <person name="Li"/>
            <person name="Y."/>
            <person name="Ju"/>
            <person name="Z."/>
            <person name="Li"/>
            <person name="J."/>
            <person name="Li"/>
            <person name="R."/>
            <person name="Hou"/>
            <person name="M."/>
            <person name="Yang"/>
            <person name="G."/>
            <person name="Liu"/>
            <person name="G."/>
            <person name="Liu"/>
            <person name="W."/>
            <person name="Guo"/>
            <person name="J."/>
            <person name="Pan"/>
            <person name="S."/>
            <person name="Fan"/>
            <person name="G."/>
            <person name="Zhang"/>
            <person name="W."/>
            <person name="Zhang"/>
            <person name="R."/>
            <person name="Yu"/>
            <person name="J."/>
            <person name="Zhang"/>
            <person name="X."/>
            <person name="Yin"/>
            <person name="Q."/>
            <person name="Ji"/>
            <person name="C."/>
            <person name="Jin"/>
            <person name="Y."/>
            <person name="Yue"/>
            <person name="G."/>
            <person name="Liu"/>
            <person name="M."/>
            <person name="Xu"/>
            <person name="J."/>
            <person name="Liu"/>
            <person name="S."/>
            <person name="Jordana"/>
            <person name="J."/>
            <person name="Noce"/>
            <person name="A."/>
            <person name="Amills"/>
            <person name="M."/>
            <person name="Wu"/>
            <person name="D.D."/>
            <person name="Li"/>
            <person name="S."/>
            <person name="Zhou"/>
            <person name="X. and Zhong"/>
            <person name="J."/>
        </authorList>
    </citation>
    <scope>NUCLEOTIDE SEQUENCE [LARGE SCALE GENOMIC DNA]</scope>
</reference>
<organism evidence="12 13">
    <name type="scientific">Equus asinus</name>
    <name type="common">Donkey</name>
    <name type="synonym">Equus africanus asinus</name>
    <dbReference type="NCBI Taxonomy" id="9793"/>
    <lineage>
        <taxon>Eukaryota</taxon>
        <taxon>Metazoa</taxon>
        <taxon>Chordata</taxon>
        <taxon>Craniata</taxon>
        <taxon>Vertebrata</taxon>
        <taxon>Euteleostomi</taxon>
        <taxon>Mammalia</taxon>
        <taxon>Eutheria</taxon>
        <taxon>Laurasiatheria</taxon>
        <taxon>Perissodactyla</taxon>
        <taxon>Equidae</taxon>
        <taxon>Equus</taxon>
    </lineage>
</organism>
<name>A0A9L0IGZ3_EQUAS</name>
<dbReference type="CDD" id="cd00096">
    <property type="entry name" value="Ig"/>
    <property type="match status" value="1"/>
</dbReference>
<evidence type="ECO:0000256" key="3">
    <source>
        <dbReference type="ARBA" id="ARBA00022729"/>
    </source>
</evidence>
<accession>A0A9L0IGZ3</accession>
<dbReference type="FunFam" id="2.60.40.10:FF:000142">
    <property type="entry name" value="V-set domain-containing T-cell activation inhibitor 1"/>
    <property type="match status" value="1"/>
</dbReference>
<dbReference type="InterPro" id="IPR013783">
    <property type="entry name" value="Ig-like_fold"/>
</dbReference>
<keyword evidence="3 10" id="KW-0732">Signal</keyword>
<evidence type="ECO:0000256" key="1">
    <source>
        <dbReference type="ARBA" id="ARBA00004167"/>
    </source>
</evidence>
<dbReference type="InterPro" id="IPR003599">
    <property type="entry name" value="Ig_sub"/>
</dbReference>
<keyword evidence="8" id="KW-0393">Immunoglobulin domain</keyword>
<dbReference type="Ensembl" id="ENSEAST00005052680.1">
    <property type="protein sequence ID" value="ENSEASP00005039452.1"/>
    <property type="gene ID" value="ENSEASG00005036335.1"/>
</dbReference>
<feature type="domain" description="Ig-like" evidence="11">
    <location>
        <begin position="15"/>
        <end position="131"/>
    </location>
</feature>
<dbReference type="PROSITE" id="PS50835">
    <property type="entry name" value="IG_LIKE"/>
    <property type="match status" value="3"/>
</dbReference>
<evidence type="ECO:0000259" key="11">
    <source>
        <dbReference type="PROSITE" id="PS50835"/>
    </source>
</evidence>
<feature type="chain" id="PRO_5040283974" evidence="10">
    <location>
        <begin position="20"/>
        <end position="407"/>
    </location>
</feature>
<dbReference type="GeneTree" id="ENSGT00940000162944"/>
<keyword evidence="6" id="KW-1015">Disulfide bond</keyword>
<protein>
    <submittedName>
        <fullName evidence="12">HHLA2 member of B7 family</fullName>
    </submittedName>
</protein>
<reference evidence="12" key="2">
    <citation type="submission" date="2025-08" db="UniProtKB">
        <authorList>
            <consortium name="Ensembl"/>
        </authorList>
    </citation>
    <scope>IDENTIFICATION</scope>
</reference>
<dbReference type="Pfam" id="PF07686">
    <property type="entry name" value="V-set"/>
    <property type="match status" value="2"/>
</dbReference>
<sequence length="407" mass="46311">MRAEAVLSFFLILAPSLSGFPGFFSYLSAPSEEEVIGRLDEDVILPCSFKNGSEVVIHWKNQETHTIYSYFKGSDHLEKQDPRYTNRTSLFHAEIHNGNASLSIRILRLLDEGIYICYVGTASGKTTKKVVLKVGAFVTPVMKYEKRNMTSFLTCSVRSYPHPSITWQGDETPISESTLEEIESSGCFHIYSTVNITGSNSSYECAIENSLLKQTWTGQWTVKDGLHKMQSEHISLSCQPASNISLPNQNFRVTWSRVESGNSSILAYFLSSSRNTIINEPRFSWNKELINQSDFSLTLRDLRVSDSGEYLCNISSSNYTLLTIQTLHVEPSQKREIWKILLPVMILVIVIVVILVLLVFHKVPASRRFYRFCRAWDPVSTDENARNTENRVSHFLYQTISSIRMLP</sequence>
<dbReference type="GO" id="GO:0050852">
    <property type="term" value="P:T cell receptor signaling pathway"/>
    <property type="evidence" value="ECO:0007669"/>
    <property type="project" value="TreeGrafter"/>
</dbReference>
<dbReference type="SMART" id="SM00408">
    <property type="entry name" value="IGc2"/>
    <property type="match status" value="2"/>
</dbReference>
<keyword evidence="4 9" id="KW-1133">Transmembrane helix</keyword>
<feature type="domain" description="Ig-like" evidence="11">
    <location>
        <begin position="230"/>
        <end position="323"/>
    </location>
</feature>
<reference evidence="12" key="3">
    <citation type="submission" date="2025-09" db="UniProtKB">
        <authorList>
            <consortium name="Ensembl"/>
        </authorList>
    </citation>
    <scope>IDENTIFICATION</scope>
</reference>
<evidence type="ECO:0000256" key="2">
    <source>
        <dbReference type="ARBA" id="ARBA00022692"/>
    </source>
</evidence>
<dbReference type="InterPro" id="IPR013106">
    <property type="entry name" value="Ig_V-set"/>
</dbReference>
<dbReference type="Gene3D" id="2.60.40.10">
    <property type="entry name" value="Immunoglobulins"/>
    <property type="match status" value="3"/>
</dbReference>
<proteinExistence type="predicted"/>
<feature type="signal peptide" evidence="10">
    <location>
        <begin position="1"/>
        <end position="19"/>
    </location>
</feature>
<dbReference type="GO" id="GO:0031295">
    <property type="term" value="P:T cell costimulation"/>
    <property type="evidence" value="ECO:0007669"/>
    <property type="project" value="Ensembl"/>
</dbReference>
<evidence type="ECO:0000313" key="12">
    <source>
        <dbReference type="Ensembl" id="ENSEASP00005039452.1"/>
    </source>
</evidence>
<dbReference type="PANTHER" id="PTHR24100:SF106">
    <property type="entry name" value="HERV-H LTR-ASSOCIATING PROTEIN 2"/>
    <property type="match status" value="1"/>
</dbReference>
<dbReference type="Proteomes" id="UP000694387">
    <property type="component" value="Chromosome 5"/>
</dbReference>
<evidence type="ECO:0000256" key="4">
    <source>
        <dbReference type="ARBA" id="ARBA00022989"/>
    </source>
</evidence>
<dbReference type="InterPro" id="IPR013162">
    <property type="entry name" value="CD80_C2-set"/>
</dbReference>
<dbReference type="SMART" id="SM00409">
    <property type="entry name" value="IG"/>
    <property type="match status" value="2"/>
</dbReference>
<dbReference type="InterPro" id="IPR003598">
    <property type="entry name" value="Ig_sub2"/>
</dbReference>
<feature type="domain" description="Ig-like" evidence="11">
    <location>
        <begin position="153"/>
        <end position="217"/>
    </location>
</feature>
<dbReference type="GO" id="GO:0001819">
    <property type="term" value="P:positive regulation of cytokine production"/>
    <property type="evidence" value="ECO:0007669"/>
    <property type="project" value="Ensembl"/>
</dbReference>
<keyword evidence="7" id="KW-0325">Glycoprotein</keyword>
<keyword evidence="5 9" id="KW-0472">Membrane</keyword>
<dbReference type="SUPFAM" id="SSF48726">
    <property type="entry name" value="Immunoglobulin"/>
    <property type="match status" value="3"/>
</dbReference>
<dbReference type="FunFam" id="2.60.40.10:FF:001051">
    <property type="entry name" value="HERV-H LTR-associating 2"/>
    <property type="match status" value="1"/>
</dbReference>
<dbReference type="FunFam" id="2.60.40.10:FF:001310">
    <property type="entry name" value="HERV-H LTR-associating 2"/>
    <property type="match status" value="1"/>
</dbReference>
<feature type="transmembrane region" description="Helical" evidence="9">
    <location>
        <begin position="340"/>
        <end position="360"/>
    </location>
</feature>
<evidence type="ECO:0000256" key="6">
    <source>
        <dbReference type="ARBA" id="ARBA00023157"/>
    </source>
</evidence>
<dbReference type="InterPro" id="IPR050504">
    <property type="entry name" value="IgSF_BTN/MOG"/>
</dbReference>
<evidence type="ECO:0000256" key="8">
    <source>
        <dbReference type="ARBA" id="ARBA00023319"/>
    </source>
</evidence>
<evidence type="ECO:0000256" key="10">
    <source>
        <dbReference type="SAM" id="SignalP"/>
    </source>
</evidence>
<keyword evidence="2 9" id="KW-0812">Transmembrane</keyword>
<dbReference type="AlphaFoldDB" id="A0A9L0IGZ3"/>
<dbReference type="InterPro" id="IPR036179">
    <property type="entry name" value="Ig-like_dom_sf"/>
</dbReference>
<keyword evidence="13" id="KW-1185">Reference proteome</keyword>
<gene>
    <name evidence="12" type="primary">HHLA2</name>
</gene>
<evidence type="ECO:0000256" key="5">
    <source>
        <dbReference type="ARBA" id="ARBA00023136"/>
    </source>
</evidence>
<evidence type="ECO:0000256" key="9">
    <source>
        <dbReference type="SAM" id="Phobius"/>
    </source>
</evidence>
<comment type="subcellular location">
    <subcellularLocation>
        <location evidence="1">Membrane</location>
        <topology evidence="1">Single-pass membrane protein</topology>
    </subcellularLocation>
</comment>
<evidence type="ECO:0000313" key="13">
    <source>
        <dbReference type="Proteomes" id="UP000694387"/>
    </source>
</evidence>
<dbReference type="GO" id="GO:0042104">
    <property type="term" value="P:positive regulation of activated T cell proliferation"/>
    <property type="evidence" value="ECO:0007669"/>
    <property type="project" value="Ensembl"/>
</dbReference>
<evidence type="ECO:0000256" key="7">
    <source>
        <dbReference type="ARBA" id="ARBA00023180"/>
    </source>
</evidence>
<dbReference type="InterPro" id="IPR007110">
    <property type="entry name" value="Ig-like_dom"/>
</dbReference>
<dbReference type="PANTHER" id="PTHR24100">
    <property type="entry name" value="BUTYROPHILIN"/>
    <property type="match status" value="1"/>
</dbReference>
<dbReference type="GO" id="GO:0005102">
    <property type="term" value="F:signaling receptor binding"/>
    <property type="evidence" value="ECO:0007669"/>
    <property type="project" value="TreeGrafter"/>
</dbReference>
<dbReference type="GO" id="GO:0009897">
    <property type="term" value="C:external side of plasma membrane"/>
    <property type="evidence" value="ECO:0007669"/>
    <property type="project" value="TreeGrafter"/>
</dbReference>
<dbReference type="Pfam" id="PF08205">
    <property type="entry name" value="C2-set_2"/>
    <property type="match status" value="1"/>
</dbReference>
<dbReference type="SMART" id="SM00406">
    <property type="entry name" value="IGv"/>
    <property type="match status" value="2"/>
</dbReference>